<dbReference type="InterPro" id="IPR014729">
    <property type="entry name" value="Rossmann-like_a/b/a_fold"/>
</dbReference>
<dbReference type="PANTHER" id="PTHR46509">
    <property type="entry name" value="PHOSPHOADENOSINE PHOSPHOSULFATE REDUCTASE"/>
    <property type="match status" value="1"/>
</dbReference>
<keyword evidence="7" id="KW-1185">Reference proteome</keyword>
<dbReference type="PIRSF" id="PIRSF000857">
    <property type="entry name" value="PAPS_reductase"/>
    <property type="match status" value="1"/>
</dbReference>
<evidence type="ECO:0000256" key="3">
    <source>
        <dbReference type="ARBA" id="ARBA00024327"/>
    </source>
</evidence>
<dbReference type="GO" id="GO:0004604">
    <property type="term" value="F:phosphoadenylyl-sulfate reductase (thioredoxin) activity"/>
    <property type="evidence" value="ECO:0007669"/>
    <property type="project" value="InterPro"/>
</dbReference>
<evidence type="ECO:0000313" key="6">
    <source>
        <dbReference type="EMBL" id="KAG0151519.1"/>
    </source>
</evidence>
<dbReference type="InterPro" id="IPR004511">
    <property type="entry name" value="PAPS/APS_Rdtase"/>
</dbReference>
<reference evidence="6" key="1">
    <citation type="submission" date="2013-11" db="EMBL/GenBank/DDBJ databases">
        <title>Genome sequence of the fusiform rust pathogen reveals effectors for host alternation and coevolution with pine.</title>
        <authorList>
            <consortium name="DOE Joint Genome Institute"/>
            <person name="Smith K."/>
            <person name="Pendleton A."/>
            <person name="Kubisiak T."/>
            <person name="Anderson C."/>
            <person name="Salamov A."/>
            <person name="Aerts A."/>
            <person name="Riley R."/>
            <person name="Clum A."/>
            <person name="Lindquist E."/>
            <person name="Ence D."/>
            <person name="Campbell M."/>
            <person name="Kronenberg Z."/>
            <person name="Feau N."/>
            <person name="Dhillon B."/>
            <person name="Hamelin R."/>
            <person name="Burleigh J."/>
            <person name="Smith J."/>
            <person name="Yandell M."/>
            <person name="Nelson C."/>
            <person name="Grigoriev I."/>
            <person name="Davis J."/>
        </authorList>
    </citation>
    <scope>NUCLEOTIDE SEQUENCE</scope>
    <source>
        <strain evidence="6">G11</strain>
    </source>
</reference>
<proteinExistence type="inferred from homology"/>
<accession>A0A9P6NWL4</accession>
<dbReference type="AlphaFoldDB" id="A0A9P6NWL4"/>
<dbReference type="SUPFAM" id="SSF52402">
    <property type="entry name" value="Adenine nucleotide alpha hydrolases-like"/>
    <property type="match status" value="1"/>
</dbReference>
<evidence type="ECO:0000256" key="1">
    <source>
        <dbReference type="ARBA" id="ARBA00009732"/>
    </source>
</evidence>
<gene>
    <name evidence="6" type="ORF">CROQUDRAFT_719735</name>
</gene>
<protein>
    <recommendedName>
        <fullName evidence="5">Phosphoadenosine phosphosulphate reductase domain-containing protein</fullName>
    </recommendedName>
</protein>
<sequence length="286" mass="32761">MLHSQRHPPAPELFPADIHSPPLDQSAHSSRSASPTRFRPSELQALNAHLETLSPIDVLDWAVDHLPNLYQTTKFDVNDCAITDMFSNLSDRRCSNQPLVVLIFIDTLYHLPRTLELAHLIPEYYNINLYTFYPPGVTHVIEFEALLGTKLWETDQPTYDFLTKVEPARRANEELGVKAIVTGRLQSRVGDYLPVIEIDESGLVKVNPLATWNWEQTWDYVKANNVPCYSLSEVGDHSIGDWHSTTTIPLLDERLLSDRWRKSNSKPNWGIQLQGYRKLKSSFEKL</sequence>
<organism evidence="6 7">
    <name type="scientific">Cronartium quercuum f. sp. fusiforme G11</name>
    <dbReference type="NCBI Taxonomy" id="708437"/>
    <lineage>
        <taxon>Eukaryota</taxon>
        <taxon>Fungi</taxon>
        <taxon>Dikarya</taxon>
        <taxon>Basidiomycota</taxon>
        <taxon>Pucciniomycotina</taxon>
        <taxon>Pucciniomycetes</taxon>
        <taxon>Pucciniales</taxon>
        <taxon>Coleosporiaceae</taxon>
        <taxon>Cronartium</taxon>
    </lineage>
</organism>
<dbReference type="GO" id="GO:0019379">
    <property type="term" value="P:sulfate assimilation, phosphoadenylyl sulfate reduction by phosphoadenylyl-sulfate reductase (thioredoxin)"/>
    <property type="evidence" value="ECO:0007669"/>
    <property type="project" value="InterPro"/>
</dbReference>
<comment type="pathway">
    <text evidence="3">Sulfur metabolism; hydrogen sulfide biosynthesis; sulfite from sulfate.</text>
</comment>
<dbReference type="Gene3D" id="3.40.50.620">
    <property type="entry name" value="HUPs"/>
    <property type="match status" value="1"/>
</dbReference>
<dbReference type="OrthoDB" id="7869097at2759"/>
<keyword evidence="2" id="KW-0560">Oxidoreductase</keyword>
<name>A0A9P6NWL4_9BASI</name>
<dbReference type="InterPro" id="IPR002500">
    <property type="entry name" value="PAPS_reduct_dom"/>
</dbReference>
<evidence type="ECO:0000259" key="5">
    <source>
        <dbReference type="Pfam" id="PF01507"/>
    </source>
</evidence>
<evidence type="ECO:0000256" key="4">
    <source>
        <dbReference type="SAM" id="MobiDB-lite"/>
    </source>
</evidence>
<feature type="region of interest" description="Disordered" evidence="4">
    <location>
        <begin position="1"/>
        <end position="38"/>
    </location>
</feature>
<comment type="caution">
    <text evidence="6">The sequence shown here is derived from an EMBL/GenBank/DDBJ whole genome shotgun (WGS) entry which is preliminary data.</text>
</comment>
<dbReference type="Pfam" id="PF01507">
    <property type="entry name" value="PAPS_reduct"/>
    <property type="match status" value="1"/>
</dbReference>
<dbReference type="GO" id="GO:0005737">
    <property type="term" value="C:cytoplasm"/>
    <property type="evidence" value="ECO:0007669"/>
    <property type="project" value="TreeGrafter"/>
</dbReference>
<feature type="domain" description="Phosphoadenosine phosphosulphate reductase" evidence="5">
    <location>
        <begin position="81"/>
        <end position="246"/>
    </location>
</feature>
<evidence type="ECO:0000313" key="7">
    <source>
        <dbReference type="Proteomes" id="UP000886653"/>
    </source>
</evidence>
<dbReference type="EMBL" id="MU167212">
    <property type="protein sequence ID" value="KAG0151519.1"/>
    <property type="molecule type" value="Genomic_DNA"/>
</dbReference>
<evidence type="ECO:0000256" key="2">
    <source>
        <dbReference type="ARBA" id="ARBA00023002"/>
    </source>
</evidence>
<comment type="similarity">
    <text evidence="1">Belongs to the PAPS reductase family. CysH subfamily.</text>
</comment>
<feature type="compositionally biased region" description="Polar residues" evidence="4">
    <location>
        <begin position="26"/>
        <end position="35"/>
    </location>
</feature>
<dbReference type="PANTHER" id="PTHR46509:SF1">
    <property type="entry name" value="PHOSPHOADENOSINE PHOSPHOSULFATE REDUCTASE"/>
    <property type="match status" value="1"/>
</dbReference>
<dbReference type="Proteomes" id="UP000886653">
    <property type="component" value="Unassembled WGS sequence"/>
</dbReference>